<organism evidence="1 2">
    <name type="scientific">Mucuna pruriens</name>
    <name type="common">Velvet bean</name>
    <name type="synonym">Dolichos pruriens</name>
    <dbReference type="NCBI Taxonomy" id="157652"/>
    <lineage>
        <taxon>Eukaryota</taxon>
        <taxon>Viridiplantae</taxon>
        <taxon>Streptophyta</taxon>
        <taxon>Embryophyta</taxon>
        <taxon>Tracheophyta</taxon>
        <taxon>Spermatophyta</taxon>
        <taxon>Magnoliopsida</taxon>
        <taxon>eudicotyledons</taxon>
        <taxon>Gunneridae</taxon>
        <taxon>Pentapetalae</taxon>
        <taxon>rosids</taxon>
        <taxon>fabids</taxon>
        <taxon>Fabales</taxon>
        <taxon>Fabaceae</taxon>
        <taxon>Papilionoideae</taxon>
        <taxon>50 kb inversion clade</taxon>
        <taxon>NPAAA clade</taxon>
        <taxon>indigoferoid/millettioid clade</taxon>
        <taxon>Phaseoleae</taxon>
        <taxon>Mucuna</taxon>
    </lineage>
</organism>
<proteinExistence type="predicted"/>
<keyword evidence="2" id="KW-1185">Reference proteome</keyword>
<dbReference type="AlphaFoldDB" id="A0A371EIG5"/>
<name>A0A371EIG5_MUCPR</name>
<evidence type="ECO:0000313" key="1">
    <source>
        <dbReference type="EMBL" id="RDX65858.1"/>
    </source>
</evidence>
<protein>
    <submittedName>
        <fullName evidence="1">Uncharacterized protein</fullName>
    </submittedName>
</protein>
<evidence type="ECO:0000313" key="2">
    <source>
        <dbReference type="Proteomes" id="UP000257109"/>
    </source>
</evidence>
<dbReference type="EMBL" id="QJKJ01013703">
    <property type="protein sequence ID" value="RDX65858.1"/>
    <property type="molecule type" value="Genomic_DNA"/>
</dbReference>
<gene>
    <name evidence="1" type="ORF">CR513_55444</name>
</gene>
<feature type="non-terminal residue" evidence="1">
    <location>
        <position position="1"/>
    </location>
</feature>
<comment type="caution">
    <text evidence="1">The sequence shown here is derived from an EMBL/GenBank/DDBJ whole genome shotgun (WGS) entry which is preliminary data.</text>
</comment>
<accession>A0A371EIG5</accession>
<sequence length="119" mass="13069">MSVGILNGLDISVLGNSDGEHPVFHGGLHLVQLGIGGKRETLLELAGATLNVVTGLVVVLLLHLPLPTHLENPAIFHFYLHFLFLQPRHLCLQHVGLRCLLPVELAAHYRRLSGHCRAR</sequence>
<reference evidence="1" key="1">
    <citation type="submission" date="2018-05" db="EMBL/GenBank/DDBJ databases">
        <title>Draft genome of Mucuna pruriens seed.</title>
        <authorList>
            <person name="Nnadi N.E."/>
            <person name="Vos R."/>
            <person name="Hasami M.H."/>
            <person name="Devisetty U.K."/>
            <person name="Aguiy J.C."/>
        </authorList>
    </citation>
    <scope>NUCLEOTIDE SEQUENCE [LARGE SCALE GENOMIC DNA]</scope>
    <source>
        <strain evidence="1">JCA_2017</strain>
    </source>
</reference>
<dbReference type="Proteomes" id="UP000257109">
    <property type="component" value="Unassembled WGS sequence"/>
</dbReference>